<gene>
    <name evidence="2" type="ORF">PoB_000132000</name>
</gene>
<accession>A0AAV3XWM4</accession>
<dbReference type="EMBL" id="BLXT01000167">
    <property type="protein sequence ID" value="GFN74814.1"/>
    <property type="molecule type" value="Genomic_DNA"/>
</dbReference>
<protein>
    <submittedName>
        <fullName evidence="2">Uncharacterized protein</fullName>
    </submittedName>
</protein>
<feature type="compositionally biased region" description="Polar residues" evidence="1">
    <location>
        <begin position="60"/>
        <end position="71"/>
    </location>
</feature>
<keyword evidence="3" id="KW-1185">Reference proteome</keyword>
<evidence type="ECO:0000313" key="2">
    <source>
        <dbReference type="EMBL" id="GFN74814.1"/>
    </source>
</evidence>
<name>A0AAV3XWM4_9GAST</name>
<evidence type="ECO:0000313" key="3">
    <source>
        <dbReference type="Proteomes" id="UP000735302"/>
    </source>
</evidence>
<dbReference type="Proteomes" id="UP000735302">
    <property type="component" value="Unassembled WGS sequence"/>
</dbReference>
<feature type="region of interest" description="Disordered" evidence="1">
    <location>
        <begin position="58"/>
        <end position="117"/>
    </location>
</feature>
<evidence type="ECO:0000256" key="1">
    <source>
        <dbReference type="SAM" id="MobiDB-lite"/>
    </source>
</evidence>
<comment type="caution">
    <text evidence="2">The sequence shown here is derived from an EMBL/GenBank/DDBJ whole genome shotgun (WGS) entry which is preliminary data.</text>
</comment>
<proteinExistence type="predicted"/>
<organism evidence="2 3">
    <name type="scientific">Plakobranchus ocellatus</name>
    <dbReference type="NCBI Taxonomy" id="259542"/>
    <lineage>
        <taxon>Eukaryota</taxon>
        <taxon>Metazoa</taxon>
        <taxon>Spiralia</taxon>
        <taxon>Lophotrochozoa</taxon>
        <taxon>Mollusca</taxon>
        <taxon>Gastropoda</taxon>
        <taxon>Heterobranchia</taxon>
        <taxon>Euthyneura</taxon>
        <taxon>Panpulmonata</taxon>
        <taxon>Sacoglossa</taxon>
        <taxon>Placobranchoidea</taxon>
        <taxon>Plakobranchidae</taxon>
        <taxon>Plakobranchus</taxon>
    </lineage>
</organism>
<dbReference type="AlphaFoldDB" id="A0AAV3XWM4"/>
<feature type="compositionally biased region" description="Basic and acidic residues" evidence="1">
    <location>
        <begin position="92"/>
        <end position="113"/>
    </location>
</feature>
<reference evidence="2 3" key="1">
    <citation type="journal article" date="2021" name="Elife">
        <title>Chloroplast acquisition without the gene transfer in kleptoplastic sea slugs, Plakobranchus ocellatus.</title>
        <authorList>
            <person name="Maeda T."/>
            <person name="Takahashi S."/>
            <person name="Yoshida T."/>
            <person name="Shimamura S."/>
            <person name="Takaki Y."/>
            <person name="Nagai Y."/>
            <person name="Toyoda A."/>
            <person name="Suzuki Y."/>
            <person name="Arimoto A."/>
            <person name="Ishii H."/>
            <person name="Satoh N."/>
            <person name="Nishiyama T."/>
            <person name="Hasebe M."/>
            <person name="Maruyama T."/>
            <person name="Minagawa J."/>
            <person name="Obokata J."/>
            <person name="Shigenobu S."/>
        </authorList>
    </citation>
    <scope>NUCLEOTIDE SEQUENCE [LARGE SCALE GENOMIC DNA]</scope>
</reference>
<sequence length="167" mass="18918">MDCPITELAIAPFTAVSMARRIRESFQWFAAGVNKENSSLHYSSIPQDLMQHYVRHNLENPANDNGGNHNSTIDDNHNHNHQRGGNSNIENAHLKEEKEGSRKRVRAPERDMKEDDQDSQVLEVLEMKYFHLFGVIQSCMTSGEDTRGQPFIAKLLITSPALPFTSV</sequence>